<gene>
    <name evidence="1" type="ORF">S01H1_10756</name>
</gene>
<sequence>MSIFRDNLAASLAERFQCMPTVDEPEMREQMAENGVYGRATTGKIGAELAEKIAYLIDGAIVSMSYMPQGRRATVKMTIELSDEADAR</sequence>
<comment type="caution">
    <text evidence="1">The sequence shown here is derived from an EMBL/GenBank/DDBJ whole genome shotgun (WGS) entry which is preliminary data.</text>
</comment>
<organism evidence="1">
    <name type="scientific">marine sediment metagenome</name>
    <dbReference type="NCBI Taxonomy" id="412755"/>
    <lineage>
        <taxon>unclassified sequences</taxon>
        <taxon>metagenomes</taxon>
        <taxon>ecological metagenomes</taxon>
    </lineage>
</organism>
<proteinExistence type="predicted"/>
<reference evidence="1" key="1">
    <citation type="journal article" date="2014" name="Front. Microbiol.">
        <title>High frequency of phylogenetically diverse reductive dehalogenase-homologous genes in deep subseafloor sedimentary metagenomes.</title>
        <authorList>
            <person name="Kawai M."/>
            <person name="Futagami T."/>
            <person name="Toyoda A."/>
            <person name="Takaki Y."/>
            <person name="Nishi S."/>
            <person name="Hori S."/>
            <person name="Arai W."/>
            <person name="Tsubouchi T."/>
            <person name="Morono Y."/>
            <person name="Uchiyama I."/>
            <person name="Ito T."/>
            <person name="Fujiyama A."/>
            <person name="Inagaki F."/>
            <person name="Takami H."/>
        </authorList>
    </citation>
    <scope>NUCLEOTIDE SEQUENCE</scope>
    <source>
        <strain evidence="1">Expedition CK06-06</strain>
    </source>
</reference>
<protein>
    <submittedName>
        <fullName evidence="1">Uncharacterized protein</fullName>
    </submittedName>
</protein>
<accession>X0TDH4</accession>
<dbReference type="AlphaFoldDB" id="X0TDH4"/>
<dbReference type="EMBL" id="BARS01005481">
    <property type="protein sequence ID" value="GAF74100.1"/>
    <property type="molecule type" value="Genomic_DNA"/>
</dbReference>
<evidence type="ECO:0000313" key="1">
    <source>
        <dbReference type="EMBL" id="GAF74100.1"/>
    </source>
</evidence>
<name>X0TDH4_9ZZZZ</name>